<sequence>MGLFGATETKENLPTGGKICPNCGKEIPTGTGLKREDGHFCCVQCCERGPKQEKEKSKTCEFC</sequence>
<reference evidence="1 2" key="1">
    <citation type="journal article" date="2016" name="Nat. Commun.">
        <title>Thousands of microbial genomes shed light on interconnected biogeochemical processes in an aquifer system.</title>
        <authorList>
            <person name="Anantharaman K."/>
            <person name="Brown C.T."/>
            <person name="Hug L.A."/>
            <person name="Sharon I."/>
            <person name="Castelle C.J."/>
            <person name="Probst A.J."/>
            <person name="Thomas B.C."/>
            <person name="Singh A."/>
            <person name="Wilkins M.J."/>
            <person name="Karaoz U."/>
            <person name="Brodie E.L."/>
            <person name="Williams K.H."/>
            <person name="Hubbard S.S."/>
            <person name="Banfield J.F."/>
        </authorList>
    </citation>
    <scope>NUCLEOTIDE SEQUENCE [LARGE SCALE GENOMIC DNA]</scope>
</reference>
<protein>
    <submittedName>
        <fullName evidence="1">Uncharacterized protein</fullName>
    </submittedName>
</protein>
<accession>A0A1G1WHW4</accession>
<dbReference type="EMBL" id="MHCU01000041">
    <property type="protein sequence ID" value="OGY27302.1"/>
    <property type="molecule type" value="Genomic_DNA"/>
</dbReference>
<proteinExistence type="predicted"/>
<gene>
    <name evidence="1" type="ORF">A2Z42_03570</name>
</gene>
<evidence type="ECO:0000313" key="2">
    <source>
        <dbReference type="Proteomes" id="UP000176645"/>
    </source>
</evidence>
<name>A0A1G1WHW4_9BACT</name>
<dbReference type="AlphaFoldDB" id="A0A1G1WHW4"/>
<dbReference type="Proteomes" id="UP000176645">
    <property type="component" value="Unassembled WGS sequence"/>
</dbReference>
<evidence type="ECO:0000313" key="1">
    <source>
        <dbReference type="EMBL" id="OGY27302.1"/>
    </source>
</evidence>
<comment type="caution">
    <text evidence="1">The sequence shown here is derived from an EMBL/GenBank/DDBJ whole genome shotgun (WGS) entry which is preliminary data.</text>
</comment>
<organism evidence="1 2">
    <name type="scientific">Candidatus Woykebacteria bacterium RBG_19FT_COMBO_43_10</name>
    <dbReference type="NCBI Taxonomy" id="1802598"/>
    <lineage>
        <taxon>Bacteria</taxon>
        <taxon>Candidatus Woykeibacteriota</taxon>
    </lineage>
</organism>